<dbReference type="PATRIC" id="fig|66430.4.peg.5394"/>
<evidence type="ECO:0000313" key="2">
    <source>
        <dbReference type="EMBL" id="KMO97069.1"/>
    </source>
</evidence>
<feature type="region of interest" description="Disordered" evidence="1">
    <location>
        <begin position="1"/>
        <end position="36"/>
    </location>
</feature>
<evidence type="ECO:0000256" key="1">
    <source>
        <dbReference type="SAM" id="MobiDB-lite"/>
    </source>
</evidence>
<sequence>MARDSWDSWNSWDEDGTPHPLALRRSGRSEQEPDRLPEVRELEVLGWEPAPGETLWAFLPYVWPPAARTWIPDRSTHWAVETRLDGHGHITGVEAAPLADPDLHDLDRETEEVLARLGIPPRPPGRLWLLRPPGSFPTVGTVLDHLRTLARERGVEVSPSPEFLSLTRAELAALGSEPEPNT</sequence>
<keyword evidence="3" id="KW-1185">Reference proteome</keyword>
<dbReference type="Pfam" id="PF19381">
    <property type="entry name" value="DUF5956"/>
    <property type="match status" value="1"/>
</dbReference>
<dbReference type="InterPro" id="IPR046000">
    <property type="entry name" value="DUF5956"/>
</dbReference>
<dbReference type="AlphaFoldDB" id="A0A0J6XPC7"/>
<reference evidence="2 3" key="1">
    <citation type="submission" date="2015-06" db="EMBL/GenBank/DDBJ databases">
        <title>Recapitulation of the evolution of biosynthetic gene clusters reveals hidden chemical diversity on bacterial genomes.</title>
        <authorList>
            <person name="Cruz-Morales P."/>
            <person name="Martinez-Guerrero C."/>
            <person name="Morales-Escalante M.A."/>
            <person name="Yanez-Guerra L.A."/>
            <person name="Kopp J.F."/>
            <person name="Feldmann J."/>
            <person name="Ramos-Aboites H.E."/>
            <person name="Barona-Gomez F."/>
        </authorList>
    </citation>
    <scope>NUCLEOTIDE SEQUENCE [LARGE SCALE GENOMIC DNA]</scope>
    <source>
        <strain evidence="2 3">ATCC 31245</strain>
    </source>
</reference>
<dbReference type="EMBL" id="LFML01000054">
    <property type="protein sequence ID" value="KMO97069.1"/>
    <property type="molecule type" value="Genomic_DNA"/>
</dbReference>
<evidence type="ECO:0000313" key="3">
    <source>
        <dbReference type="Proteomes" id="UP000035932"/>
    </source>
</evidence>
<protein>
    <submittedName>
        <fullName evidence="2">Uncharacterized protein</fullName>
    </submittedName>
</protein>
<gene>
    <name evidence="2" type="ORF">ACS04_14790</name>
</gene>
<accession>A0A0J6XPC7</accession>
<comment type="caution">
    <text evidence="2">The sequence shown here is derived from an EMBL/GenBank/DDBJ whole genome shotgun (WGS) entry which is preliminary data.</text>
</comment>
<dbReference type="OrthoDB" id="4850920at2"/>
<dbReference type="Proteomes" id="UP000035932">
    <property type="component" value="Unassembled WGS sequence"/>
</dbReference>
<dbReference type="RefSeq" id="WP_048477046.1">
    <property type="nucleotide sequence ID" value="NZ_JBIRUD010000008.1"/>
</dbReference>
<feature type="compositionally biased region" description="Basic and acidic residues" evidence="1">
    <location>
        <begin position="27"/>
        <end position="36"/>
    </location>
</feature>
<proteinExistence type="predicted"/>
<organism evidence="2 3">
    <name type="scientific">Streptomyces roseus</name>
    <dbReference type="NCBI Taxonomy" id="66430"/>
    <lineage>
        <taxon>Bacteria</taxon>
        <taxon>Bacillati</taxon>
        <taxon>Actinomycetota</taxon>
        <taxon>Actinomycetes</taxon>
        <taxon>Kitasatosporales</taxon>
        <taxon>Streptomycetaceae</taxon>
        <taxon>Streptomyces</taxon>
    </lineage>
</organism>
<name>A0A0J6XPC7_9ACTN</name>